<comment type="caution">
    <text evidence="1">The sequence shown here is derived from an EMBL/GenBank/DDBJ whole genome shotgun (WGS) entry which is preliminary data.</text>
</comment>
<reference evidence="2" key="1">
    <citation type="journal article" date="2015" name="Genome Announc.">
        <title>Draft genome sequence of Talaromyces cellulolyticus strain Y-94, a source of lignocellulosic biomass-degrading enzymes.</title>
        <authorList>
            <person name="Fujii T."/>
            <person name="Koike H."/>
            <person name="Sawayama S."/>
            <person name="Yano S."/>
            <person name="Inoue H."/>
        </authorList>
    </citation>
    <scope>NUCLEOTIDE SEQUENCE [LARGE SCALE GENOMIC DNA]</scope>
    <source>
        <strain evidence="2">Y-94</strain>
    </source>
</reference>
<dbReference type="EMBL" id="DF933856">
    <property type="protein sequence ID" value="GAM43779.1"/>
    <property type="molecule type" value="Genomic_DNA"/>
</dbReference>
<evidence type="ECO:0000313" key="2">
    <source>
        <dbReference type="Proteomes" id="UP000053095"/>
    </source>
</evidence>
<dbReference type="Proteomes" id="UP000053095">
    <property type="component" value="Unassembled WGS sequence"/>
</dbReference>
<sequence>MAGQNAPCSGERFRFISIQNPVDAKDRTTRRLARSHAVARGLEKKRQRLQQSGRNFRTVSLKDDSANKIKDMNPYTTASSVSFSIVAPGPFQLLAAESPRLQALLSQHSSIRDTEPILSVSDELVLQNFQSVLRKGLDDQALLNAVMLTYTSAFTPSSCNDELFKYQTEALRSLRRNLESPDGATSESTLGAILLLAGIEARLGMPRSVQLHMGAIQQLLDVCQRKGIYLGDAIKRAIFWQDLNCSVMTGSTRIVDHTTFSELKWTRYPFSSEFFVVPPGFKPLTHSLGDQFIEILKDVYALQCIRDNLWCAKENVISMAYIDNHQANIQSRLIWRTSVIPSHLSLQLLSKLQQVNDDSIWDEHPGLLAWMLYIGGAFAPDGTIRSDYVALLHKNRKTRLRDLYTSWPELLEILKQFIWSEKAFASQVEAFWKETSV</sequence>
<organism evidence="1 2">
    <name type="scientific">Talaromyces pinophilus</name>
    <name type="common">Penicillium pinophilum</name>
    <dbReference type="NCBI Taxonomy" id="128442"/>
    <lineage>
        <taxon>Eukaryota</taxon>
        <taxon>Fungi</taxon>
        <taxon>Dikarya</taxon>
        <taxon>Ascomycota</taxon>
        <taxon>Pezizomycotina</taxon>
        <taxon>Eurotiomycetes</taxon>
        <taxon>Eurotiomycetidae</taxon>
        <taxon>Eurotiales</taxon>
        <taxon>Trichocomaceae</taxon>
        <taxon>Talaromyces</taxon>
        <taxon>Talaromyces sect. Talaromyces</taxon>
    </lineage>
</organism>
<keyword evidence="2" id="KW-1185">Reference proteome</keyword>
<evidence type="ECO:0000313" key="1">
    <source>
        <dbReference type="EMBL" id="GAM43779.1"/>
    </source>
</evidence>
<name>A0A6V8HP24_TALPI</name>
<dbReference type="AlphaFoldDB" id="A0A6V8HP24"/>
<accession>A0A6V8HP24</accession>
<gene>
    <name evidence="1" type="ORF">TCE0_060f18869</name>
</gene>
<protein>
    <submittedName>
        <fullName evidence="1">N-ethylmaleimide reductase</fullName>
    </submittedName>
</protein>
<proteinExistence type="predicted"/>
<dbReference type="PANTHER" id="PTHR37540">
    <property type="entry name" value="TRANSCRIPTION FACTOR (ACR-2), PUTATIVE-RELATED-RELATED"/>
    <property type="match status" value="1"/>
</dbReference>
<dbReference type="PANTHER" id="PTHR37540:SF5">
    <property type="entry name" value="TRANSCRIPTION FACTOR DOMAIN-CONTAINING PROTEIN"/>
    <property type="match status" value="1"/>
</dbReference>